<comment type="caution">
    <text evidence="6">The sequence shown here is derived from an EMBL/GenBank/DDBJ whole genome shotgun (WGS) entry which is preliminary data.</text>
</comment>
<keyword evidence="3 4" id="KW-0456">Lyase</keyword>
<reference evidence="6 7" key="1">
    <citation type="submission" date="2023-03" db="EMBL/GenBank/DDBJ databases">
        <title>YIM 133296 draft genome.</title>
        <authorList>
            <person name="Xiong L."/>
        </authorList>
    </citation>
    <scope>NUCLEOTIDE SEQUENCE [LARGE SCALE GENOMIC DNA]</scope>
    <source>
        <strain evidence="6 7">YIM 133296</strain>
    </source>
</reference>
<organism evidence="6 7">
    <name type="scientific">Luteipulveratus flavus</name>
    <dbReference type="NCBI Taxonomy" id="3031728"/>
    <lineage>
        <taxon>Bacteria</taxon>
        <taxon>Bacillati</taxon>
        <taxon>Actinomycetota</taxon>
        <taxon>Actinomycetes</taxon>
        <taxon>Micrococcales</taxon>
        <taxon>Dermacoccaceae</taxon>
        <taxon>Luteipulveratus</taxon>
    </lineage>
</organism>
<evidence type="ECO:0000259" key="5">
    <source>
        <dbReference type="Pfam" id="PF04073"/>
    </source>
</evidence>
<accession>A0ABT6C9B1</accession>
<dbReference type="Proteomes" id="UP001528912">
    <property type="component" value="Unassembled WGS sequence"/>
</dbReference>
<evidence type="ECO:0000256" key="3">
    <source>
        <dbReference type="ARBA" id="ARBA00023239"/>
    </source>
</evidence>
<dbReference type="PIRSF" id="PIRSF006181">
    <property type="entry name" value="EbsC_YbaK"/>
    <property type="match status" value="1"/>
</dbReference>
<name>A0ABT6C9B1_9MICO</name>
<gene>
    <name evidence="6" type="primary">ybaK</name>
    <name evidence="6" type="ORF">P4R38_14725</name>
</gene>
<proteinExistence type="inferred from homology"/>
<dbReference type="InterPro" id="IPR036754">
    <property type="entry name" value="YbaK/aa-tRNA-synt-asso_dom_sf"/>
</dbReference>
<dbReference type="Pfam" id="PF04073">
    <property type="entry name" value="tRNA_edit"/>
    <property type="match status" value="1"/>
</dbReference>
<evidence type="ECO:0000256" key="1">
    <source>
        <dbReference type="ARBA" id="ARBA00009798"/>
    </source>
</evidence>
<dbReference type="PANTHER" id="PTHR30411">
    <property type="entry name" value="CYTOPLASMIC PROTEIN"/>
    <property type="match status" value="1"/>
</dbReference>
<keyword evidence="2 4" id="KW-0648">Protein biosynthesis</keyword>
<evidence type="ECO:0000313" key="7">
    <source>
        <dbReference type="Proteomes" id="UP001528912"/>
    </source>
</evidence>
<evidence type="ECO:0000313" key="6">
    <source>
        <dbReference type="EMBL" id="MDF8265501.1"/>
    </source>
</evidence>
<dbReference type="InterPro" id="IPR004369">
    <property type="entry name" value="Prolyl-tRNA_editing_YbaK/EbsC"/>
</dbReference>
<feature type="domain" description="YbaK/aminoacyl-tRNA synthetase-associated" evidence="5">
    <location>
        <begin position="36"/>
        <end position="152"/>
    </location>
</feature>
<evidence type="ECO:0000256" key="2">
    <source>
        <dbReference type="ARBA" id="ARBA00022917"/>
    </source>
</evidence>
<dbReference type="PANTHER" id="PTHR30411:SF0">
    <property type="entry name" value="CYS-TRNA(PRO)_CYS-TRNA(CYS) DEACYLASE YBAK"/>
    <property type="match status" value="1"/>
</dbReference>
<dbReference type="NCBIfam" id="TIGR00011">
    <property type="entry name" value="YbaK_EbsC"/>
    <property type="match status" value="1"/>
</dbReference>
<dbReference type="SUPFAM" id="SSF55826">
    <property type="entry name" value="YbaK/ProRS associated domain"/>
    <property type="match status" value="1"/>
</dbReference>
<dbReference type="CDD" id="cd00002">
    <property type="entry name" value="YbaK_deacylase"/>
    <property type="match status" value="1"/>
</dbReference>
<sequence>MARNKGNRSGGTPATVALDRAGVAYTPRSYVHDPAVASYGMEAAQALGVEPARVLKTLLVRVDGALAVGVVPVDRQLDLKAVAAALGGKRAELADPKDAERSTGYVVGGISPIGQRTSLRTVVDDSAQAYGTVLVSGGRRGFDIELAPGDLAAATGATYAAIARR</sequence>
<dbReference type="EC" id="4.2.-.-" evidence="4"/>
<evidence type="ECO:0000256" key="4">
    <source>
        <dbReference type="PIRNR" id="PIRNR006181"/>
    </source>
</evidence>
<dbReference type="RefSeq" id="WP_277192825.1">
    <property type="nucleotide sequence ID" value="NZ_JAROAV010000036.1"/>
</dbReference>
<protein>
    <recommendedName>
        <fullName evidence="4">Cys-tRNA(Pro)/Cys-tRNA(Cys) deacylase</fullName>
        <ecNumber evidence="4">4.2.-.-</ecNumber>
    </recommendedName>
</protein>
<dbReference type="InterPro" id="IPR007214">
    <property type="entry name" value="YbaK/aa-tRNA-synth-assoc-dom"/>
</dbReference>
<dbReference type="Gene3D" id="3.90.960.10">
    <property type="entry name" value="YbaK/aminoacyl-tRNA synthetase-associated domain"/>
    <property type="match status" value="1"/>
</dbReference>
<dbReference type="EMBL" id="JAROAV010000036">
    <property type="protein sequence ID" value="MDF8265501.1"/>
    <property type="molecule type" value="Genomic_DNA"/>
</dbReference>
<keyword evidence="7" id="KW-1185">Reference proteome</keyword>
<comment type="similarity">
    <text evidence="1 4">Belongs to the prolyl-tRNA editing family. YbaK/EbsC subfamily.</text>
</comment>